<dbReference type="AlphaFoldDB" id="A0AAV9P4A4"/>
<evidence type="ECO:0000256" key="2">
    <source>
        <dbReference type="ARBA" id="ARBA00022692"/>
    </source>
</evidence>
<evidence type="ECO:0000256" key="1">
    <source>
        <dbReference type="ARBA" id="ARBA00004141"/>
    </source>
</evidence>
<keyword evidence="4 6" id="KW-0472">Membrane</keyword>
<dbReference type="Proteomes" id="UP001337655">
    <property type="component" value="Unassembled WGS sequence"/>
</dbReference>
<dbReference type="RefSeq" id="XP_064657272.1">
    <property type="nucleotide sequence ID" value="XM_064804502.1"/>
</dbReference>
<evidence type="ECO:0000313" key="8">
    <source>
        <dbReference type="Proteomes" id="UP001337655"/>
    </source>
</evidence>
<dbReference type="GO" id="GO:0016020">
    <property type="term" value="C:membrane"/>
    <property type="evidence" value="ECO:0007669"/>
    <property type="project" value="UniProtKB-SubCell"/>
</dbReference>
<dbReference type="InterPro" id="IPR013901">
    <property type="entry name" value="Anthrone_oxy"/>
</dbReference>
<protein>
    <submittedName>
        <fullName evidence="7">Uncharacterized protein</fullName>
    </submittedName>
</protein>
<feature type="transmembrane region" description="Helical" evidence="6">
    <location>
        <begin position="128"/>
        <end position="146"/>
    </location>
</feature>
<accession>A0AAV9P4A4</accession>
<dbReference type="PANTHER" id="PTHR35042">
    <property type="entry name" value="ANTHRONE OXYGENASE ENCC"/>
    <property type="match status" value="1"/>
</dbReference>
<comment type="subcellular location">
    <subcellularLocation>
        <location evidence="1">Membrane</location>
        <topology evidence="1">Multi-pass membrane protein</topology>
    </subcellularLocation>
</comment>
<dbReference type="PANTHER" id="PTHR35042:SF1">
    <property type="entry name" value="DUF1772-DOMAIN-CONTAINING PROTEIN"/>
    <property type="match status" value="1"/>
</dbReference>
<name>A0AAV9P4A4_9PEZI</name>
<comment type="similarity">
    <text evidence="5">Belongs to the anthrone oxygenase family.</text>
</comment>
<evidence type="ECO:0000256" key="4">
    <source>
        <dbReference type="ARBA" id="ARBA00023136"/>
    </source>
</evidence>
<dbReference type="Pfam" id="PF08592">
    <property type="entry name" value="Anthrone_oxy"/>
    <property type="match status" value="1"/>
</dbReference>
<feature type="transmembrane region" description="Helical" evidence="6">
    <location>
        <begin position="44"/>
        <end position="64"/>
    </location>
</feature>
<evidence type="ECO:0000256" key="5">
    <source>
        <dbReference type="ARBA" id="ARBA00034313"/>
    </source>
</evidence>
<keyword evidence="3 6" id="KW-1133">Transmembrane helix</keyword>
<evidence type="ECO:0000313" key="7">
    <source>
        <dbReference type="EMBL" id="KAK5167566.1"/>
    </source>
</evidence>
<keyword evidence="2 6" id="KW-0812">Transmembrane</keyword>
<sequence>MSEKFSDFFPLSTVGPYWVPPMIAPSTLANVWLAFTASNTSGRACYIAAAVGIFSILPITFFFMEPGINGASKWKVQSLLKDEGFSLPETSIFMPSSVKHGSTKSSRSWAERTDMKSLILFWRKVNNVRWVIAGLAAMLSGYATLVQ</sequence>
<feature type="transmembrane region" description="Helical" evidence="6">
    <location>
        <begin position="17"/>
        <end position="37"/>
    </location>
</feature>
<dbReference type="GeneID" id="89928601"/>
<evidence type="ECO:0000256" key="3">
    <source>
        <dbReference type="ARBA" id="ARBA00022989"/>
    </source>
</evidence>
<evidence type="ECO:0000256" key="6">
    <source>
        <dbReference type="SAM" id="Phobius"/>
    </source>
</evidence>
<proteinExistence type="inferred from homology"/>
<comment type="caution">
    <text evidence="7">The sequence shown here is derived from an EMBL/GenBank/DDBJ whole genome shotgun (WGS) entry which is preliminary data.</text>
</comment>
<organism evidence="7 8">
    <name type="scientific">Saxophila tyrrhenica</name>
    <dbReference type="NCBI Taxonomy" id="1690608"/>
    <lineage>
        <taxon>Eukaryota</taxon>
        <taxon>Fungi</taxon>
        <taxon>Dikarya</taxon>
        <taxon>Ascomycota</taxon>
        <taxon>Pezizomycotina</taxon>
        <taxon>Dothideomycetes</taxon>
        <taxon>Dothideomycetidae</taxon>
        <taxon>Mycosphaerellales</taxon>
        <taxon>Extremaceae</taxon>
        <taxon>Saxophila</taxon>
    </lineage>
</organism>
<reference evidence="7 8" key="1">
    <citation type="submission" date="2023-08" db="EMBL/GenBank/DDBJ databases">
        <title>Black Yeasts Isolated from many extreme environments.</title>
        <authorList>
            <person name="Coleine C."/>
            <person name="Stajich J.E."/>
            <person name="Selbmann L."/>
        </authorList>
    </citation>
    <scope>NUCLEOTIDE SEQUENCE [LARGE SCALE GENOMIC DNA]</scope>
    <source>
        <strain evidence="7 8">CCFEE 5935</strain>
    </source>
</reference>
<keyword evidence="8" id="KW-1185">Reference proteome</keyword>
<gene>
    <name evidence="7" type="ORF">LTR77_007265</name>
</gene>
<dbReference type="EMBL" id="JAVRRT010000011">
    <property type="protein sequence ID" value="KAK5167566.1"/>
    <property type="molecule type" value="Genomic_DNA"/>
</dbReference>